<feature type="transmembrane region" description="Helical" evidence="5">
    <location>
        <begin position="55"/>
        <end position="73"/>
    </location>
</feature>
<dbReference type="STRING" id="1307839.L21SP5_01750"/>
<feature type="transmembrane region" description="Helical" evidence="5">
    <location>
        <begin position="235"/>
        <end position="253"/>
    </location>
</feature>
<sequence>MKKFLQNNLFIFWGLSIAFLLLTGYAIISEQFFLLAIPYVLGIVWIALKAIDKLLFLIVFLVPLSVPMSEFFSGLPINMFIPTEPLVAGVLLLFLILLPTQKWINKDLLFHPVTVASAVLMTWMLLTTVTSTMPVVSIKFFFMRLWFLITFYYMMVLIIRKPKDIEKLVWLYTIPMVIVIAYGLTRHATYGIFDKKIAHWAANPFFKDHTIYGAALAFYVPFLTLMAFRKGKALLTQVGTVSLLVIFSTALIFSYSRAAWLSVGGALILYIIIRLKVNWKYIVGLSIIALIAGGFMWNRIMIQLEQNRQESSVSNIGEHVKSMTNITSDASNLERINRWKSAFRMFNEKPLLGFGPGTYMFQYAPYQMSYERTIISTNAANRGNAHSEYFGPLSEQGFPGMLTYIALITAIMITGIRRYYLLEDPTLKRYLMGAILGLTTYILHGFLNNFLDTDKISVPFWGFTAVIVAIDMYHHQLSSNNLEKLESK</sequence>
<keyword evidence="7" id="KW-0436">Ligase</keyword>
<dbReference type="OrthoDB" id="871774at2"/>
<evidence type="ECO:0000256" key="1">
    <source>
        <dbReference type="ARBA" id="ARBA00004141"/>
    </source>
</evidence>
<feature type="transmembrane region" description="Helical" evidence="5">
    <location>
        <begin position="259"/>
        <end position="275"/>
    </location>
</feature>
<dbReference type="InterPro" id="IPR007016">
    <property type="entry name" value="O-antigen_ligase-rel_domated"/>
</dbReference>
<evidence type="ECO:0000313" key="7">
    <source>
        <dbReference type="EMBL" id="ALO15392.1"/>
    </source>
</evidence>
<evidence type="ECO:0000259" key="6">
    <source>
        <dbReference type="Pfam" id="PF04932"/>
    </source>
</evidence>
<feature type="transmembrane region" description="Helical" evidence="5">
    <location>
        <begin position="209"/>
        <end position="228"/>
    </location>
</feature>
<feature type="transmembrane region" description="Helical" evidence="5">
    <location>
        <begin position="169"/>
        <end position="189"/>
    </location>
</feature>
<feature type="transmembrane region" description="Helical" evidence="5">
    <location>
        <begin position="79"/>
        <end position="97"/>
    </location>
</feature>
<dbReference type="GO" id="GO:0016874">
    <property type="term" value="F:ligase activity"/>
    <property type="evidence" value="ECO:0007669"/>
    <property type="project" value="UniProtKB-KW"/>
</dbReference>
<keyword evidence="3 5" id="KW-1133">Transmembrane helix</keyword>
<protein>
    <submittedName>
        <fullName evidence="7">Putative O-glycosylation ligase, exosortase A-associated</fullName>
    </submittedName>
</protein>
<feature type="transmembrane region" description="Helical" evidence="5">
    <location>
        <begin position="32"/>
        <end position="48"/>
    </location>
</feature>
<dbReference type="AlphaFoldDB" id="A0A0S2HZA3"/>
<evidence type="ECO:0000313" key="8">
    <source>
        <dbReference type="Proteomes" id="UP000064893"/>
    </source>
</evidence>
<gene>
    <name evidence="7" type="ORF">L21SP5_01750</name>
</gene>
<feature type="transmembrane region" description="Helical" evidence="5">
    <location>
        <begin position="401"/>
        <end position="419"/>
    </location>
</feature>
<feature type="transmembrane region" description="Helical" evidence="5">
    <location>
        <begin position="431"/>
        <end position="450"/>
    </location>
</feature>
<dbReference type="KEGG" id="blq:L21SP5_01750"/>
<feature type="transmembrane region" description="Helical" evidence="5">
    <location>
        <begin position="7"/>
        <end position="26"/>
    </location>
</feature>
<evidence type="ECO:0000256" key="4">
    <source>
        <dbReference type="ARBA" id="ARBA00023136"/>
    </source>
</evidence>
<comment type="subcellular location">
    <subcellularLocation>
        <location evidence="1">Membrane</location>
        <topology evidence="1">Multi-pass membrane protein</topology>
    </subcellularLocation>
</comment>
<dbReference type="Pfam" id="PF04932">
    <property type="entry name" value="Wzy_C"/>
    <property type="match status" value="1"/>
</dbReference>
<feature type="transmembrane region" description="Helical" evidence="5">
    <location>
        <begin position="282"/>
        <end position="302"/>
    </location>
</feature>
<accession>A0A0S2HZA3</accession>
<dbReference type="InterPro" id="IPR051533">
    <property type="entry name" value="WaaL-like"/>
</dbReference>
<dbReference type="PANTHER" id="PTHR37422:SF13">
    <property type="entry name" value="LIPOPOLYSACCHARIDE BIOSYNTHESIS PROTEIN PA4999-RELATED"/>
    <property type="match status" value="1"/>
</dbReference>
<feature type="transmembrane region" description="Helical" evidence="5">
    <location>
        <begin position="138"/>
        <end position="157"/>
    </location>
</feature>
<organism evidence="7 8">
    <name type="scientific">Salinivirga cyanobacteriivorans</name>
    <dbReference type="NCBI Taxonomy" id="1307839"/>
    <lineage>
        <taxon>Bacteria</taxon>
        <taxon>Pseudomonadati</taxon>
        <taxon>Bacteroidota</taxon>
        <taxon>Bacteroidia</taxon>
        <taxon>Bacteroidales</taxon>
        <taxon>Salinivirgaceae</taxon>
        <taxon>Salinivirga</taxon>
    </lineage>
</organism>
<dbReference type="GO" id="GO:0016020">
    <property type="term" value="C:membrane"/>
    <property type="evidence" value="ECO:0007669"/>
    <property type="project" value="UniProtKB-SubCell"/>
</dbReference>
<keyword evidence="4 5" id="KW-0472">Membrane</keyword>
<name>A0A0S2HZA3_9BACT</name>
<evidence type="ECO:0000256" key="3">
    <source>
        <dbReference type="ARBA" id="ARBA00022989"/>
    </source>
</evidence>
<proteinExistence type="predicted"/>
<feature type="domain" description="O-antigen ligase-related" evidence="6">
    <location>
        <begin position="243"/>
        <end position="405"/>
    </location>
</feature>
<evidence type="ECO:0000256" key="5">
    <source>
        <dbReference type="SAM" id="Phobius"/>
    </source>
</evidence>
<keyword evidence="8" id="KW-1185">Reference proteome</keyword>
<keyword evidence="2 5" id="KW-0812">Transmembrane</keyword>
<dbReference type="RefSeq" id="WP_057952857.1">
    <property type="nucleotide sequence ID" value="NZ_CP013118.1"/>
</dbReference>
<dbReference type="Proteomes" id="UP000064893">
    <property type="component" value="Chromosome"/>
</dbReference>
<dbReference type="PANTHER" id="PTHR37422">
    <property type="entry name" value="TEICHURONIC ACID BIOSYNTHESIS PROTEIN TUAE"/>
    <property type="match status" value="1"/>
</dbReference>
<dbReference type="EMBL" id="CP013118">
    <property type="protein sequence ID" value="ALO15392.1"/>
    <property type="molecule type" value="Genomic_DNA"/>
</dbReference>
<evidence type="ECO:0000256" key="2">
    <source>
        <dbReference type="ARBA" id="ARBA00022692"/>
    </source>
</evidence>
<feature type="transmembrane region" description="Helical" evidence="5">
    <location>
        <begin position="109"/>
        <end position="126"/>
    </location>
</feature>
<reference evidence="7 8" key="1">
    <citation type="submission" date="2015-11" db="EMBL/GenBank/DDBJ databases">
        <title>Description and complete genome sequence of a novel strain predominating in hypersaline microbial mats and representing a new family of the Bacteriodetes phylum.</title>
        <authorList>
            <person name="Spring S."/>
            <person name="Bunk B."/>
            <person name="Sproer C."/>
            <person name="Klenk H.-P."/>
        </authorList>
    </citation>
    <scope>NUCLEOTIDE SEQUENCE [LARGE SCALE GENOMIC DNA]</scope>
    <source>
        <strain evidence="7 8">L21-Spi-D4</strain>
    </source>
</reference>